<evidence type="ECO:0000256" key="1">
    <source>
        <dbReference type="SAM" id="Phobius"/>
    </source>
</evidence>
<feature type="transmembrane region" description="Helical" evidence="1">
    <location>
        <begin position="12"/>
        <end position="36"/>
    </location>
</feature>
<dbReference type="PIRSF" id="PIRSF038959">
    <property type="entry name" value="SdpI"/>
    <property type="match status" value="1"/>
</dbReference>
<feature type="transmembrane region" description="Helical" evidence="1">
    <location>
        <begin position="206"/>
        <end position="225"/>
    </location>
</feature>
<dbReference type="InterPro" id="IPR026272">
    <property type="entry name" value="SdpI"/>
</dbReference>
<dbReference type="PANTHER" id="PTHR37810">
    <property type="entry name" value="IMMUNITY PROTEIN SDPI"/>
    <property type="match status" value="1"/>
</dbReference>
<dbReference type="PANTHER" id="PTHR37810:SF5">
    <property type="entry name" value="IMMUNITY PROTEIN SDPI"/>
    <property type="match status" value="1"/>
</dbReference>
<keyword evidence="1" id="KW-1133">Transmembrane helix</keyword>
<protein>
    <submittedName>
        <fullName evidence="2">DUF1648 domain-containing protein</fullName>
    </submittedName>
</protein>
<reference evidence="2 3" key="1">
    <citation type="journal article" date="2015" name="Biotechnol. Bioeng.">
        <title>Genome sequence and phenotypic characterization of Caulobacter segnis.</title>
        <authorList>
            <person name="Patel S."/>
            <person name="Fletcher B."/>
            <person name="Scott D.C."/>
            <person name="Ely B."/>
        </authorList>
    </citation>
    <scope>NUCLEOTIDE SEQUENCE [LARGE SCALE GENOMIC DNA]</scope>
    <source>
        <strain evidence="2 3">TK0059</strain>
    </source>
</reference>
<evidence type="ECO:0000313" key="3">
    <source>
        <dbReference type="Proteomes" id="UP000240527"/>
    </source>
</evidence>
<keyword evidence="1" id="KW-0812">Transmembrane</keyword>
<accession>A0ABN5INL8</accession>
<feature type="transmembrane region" description="Helical" evidence="1">
    <location>
        <begin position="103"/>
        <end position="121"/>
    </location>
</feature>
<organism evidence="2 3">
    <name type="scientific">Caulobacter segnis</name>
    <dbReference type="NCBI Taxonomy" id="88688"/>
    <lineage>
        <taxon>Bacteria</taxon>
        <taxon>Pseudomonadati</taxon>
        <taxon>Pseudomonadota</taxon>
        <taxon>Alphaproteobacteria</taxon>
        <taxon>Caulobacterales</taxon>
        <taxon>Caulobacteraceae</taxon>
        <taxon>Caulobacter</taxon>
    </lineage>
</organism>
<dbReference type="EMBL" id="CP027850">
    <property type="protein sequence ID" value="AVQ00574.1"/>
    <property type="molecule type" value="Genomic_DNA"/>
</dbReference>
<keyword evidence="1" id="KW-0472">Membrane</keyword>
<feature type="transmembrane region" description="Helical" evidence="1">
    <location>
        <begin position="63"/>
        <end position="83"/>
    </location>
</feature>
<dbReference type="Pfam" id="PF13630">
    <property type="entry name" value="SdpI"/>
    <property type="match status" value="1"/>
</dbReference>
<name>A0ABN5INL8_9CAUL</name>
<dbReference type="RefSeq" id="WP_013077398.1">
    <property type="nucleotide sequence ID" value="NZ_CP027850.1"/>
</dbReference>
<sequence>MKDDEDLRGTNTGLRLIDLVTIVVVAAILGAAVIVWQAGPPGPMPMHFTASGRVDRWGDRTEMASVIAFLALLAGGVSVFCVAMEKQSRDPAAERFTYRLGRIIVLAVSALVSALLTAIAFGRLPATGDEGPFLRLMMGGLSVIFLGMGAFLGRAKPNPVVGVRTYWALRSRLAWDKSNRLAGRLFAIIGVLGLLATPIAPLPYGFHALTIAILVASLAAAFESWRVWRTDPDRA</sequence>
<feature type="transmembrane region" description="Helical" evidence="1">
    <location>
        <begin position="133"/>
        <end position="152"/>
    </location>
</feature>
<gene>
    <name evidence="2" type="ORF">B7G68_01080</name>
</gene>
<evidence type="ECO:0000313" key="2">
    <source>
        <dbReference type="EMBL" id="AVQ00574.1"/>
    </source>
</evidence>
<keyword evidence="3" id="KW-1185">Reference proteome</keyword>
<feature type="transmembrane region" description="Helical" evidence="1">
    <location>
        <begin position="181"/>
        <end position="200"/>
    </location>
</feature>
<dbReference type="Proteomes" id="UP000240527">
    <property type="component" value="Chromosome"/>
</dbReference>
<dbReference type="InterPro" id="IPR025962">
    <property type="entry name" value="SdpI/YhfL"/>
</dbReference>
<proteinExistence type="predicted"/>